<dbReference type="OrthoDB" id="66964at2759"/>
<gene>
    <name evidence="11" type="ORF">PILCRDRAFT_814604</name>
</gene>
<evidence type="ECO:0000256" key="4">
    <source>
        <dbReference type="ARBA" id="ARBA00024032"/>
    </source>
</evidence>
<comment type="similarity">
    <text evidence="4">Belongs to the DPH3 family.</text>
</comment>
<comment type="catalytic activity">
    <reaction evidence="6">
        <text>[3Fe-4S](1+)-[protein] + Fe(2+)-[Dph3] = [3Fe-4S](0)-[protein] + Fe(3+)-[Dph3]</text>
        <dbReference type="Rhea" id="RHEA:71235"/>
        <dbReference type="Rhea" id="RHEA-COMP:17996"/>
        <dbReference type="Rhea" id="RHEA-COMP:17997"/>
        <dbReference type="Rhea" id="RHEA-COMP:18002"/>
        <dbReference type="Rhea" id="RHEA-COMP:18003"/>
        <dbReference type="ChEBI" id="CHEBI:29033"/>
        <dbReference type="ChEBI" id="CHEBI:29034"/>
        <dbReference type="ChEBI" id="CHEBI:33751"/>
        <dbReference type="ChEBI" id="CHEBI:47402"/>
        <dbReference type="ChEBI" id="CHEBI:83228"/>
    </reaction>
</comment>
<comment type="subunit">
    <text evidence="5">Component of the 2-(3-amino-3-carboxypropyl)histidine synthase complex composed of DPH1, DPH2, DPH3 and a NADH-dependent reductase, predominantly CBR1.</text>
</comment>
<evidence type="ECO:0000256" key="8">
    <source>
        <dbReference type="ARBA" id="ARBA00048125"/>
    </source>
</evidence>
<proteinExistence type="inferred from homology"/>
<dbReference type="STRING" id="765440.A0A0C3G810"/>
<protein>
    <recommendedName>
        <fullName evidence="7">Diphthamide biosynthesis protein 3</fullName>
    </recommendedName>
</protein>
<reference evidence="11 12" key="1">
    <citation type="submission" date="2014-04" db="EMBL/GenBank/DDBJ databases">
        <authorList>
            <consortium name="DOE Joint Genome Institute"/>
            <person name="Kuo A."/>
            <person name="Tarkka M."/>
            <person name="Buscot F."/>
            <person name="Kohler A."/>
            <person name="Nagy L.G."/>
            <person name="Floudas D."/>
            <person name="Copeland A."/>
            <person name="Barry K.W."/>
            <person name="Cichocki N."/>
            <person name="Veneault-Fourrey C."/>
            <person name="LaButti K."/>
            <person name="Lindquist E.A."/>
            <person name="Lipzen A."/>
            <person name="Lundell T."/>
            <person name="Morin E."/>
            <person name="Murat C."/>
            <person name="Sun H."/>
            <person name="Tunlid A."/>
            <person name="Henrissat B."/>
            <person name="Grigoriev I.V."/>
            <person name="Hibbett D.S."/>
            <person name="Martin F."/>
            <person name="Nordberg H.P."/>
            <person name="Cantor M.N."/>
            <person name="Hua S.X."/>
        </authorList>
    </citation>
    <scope>NUCLEOTIDE SEQUENCE [LARGE SCALE GENOMIC DNA]</scope>
    <source>
        <strain evidence="11 12">F 1598</strain>
    </source>
</reference>
<evidence type="ECO:0000256" key="1">
    <source>
        <dbReference type="ARBA" id="ARBA00005156"/>
    </source>
</evidence>
<feature type="region of interest" description="Disordered" evidence="9">
    <location>
        <begin position="64"/>
        <end position="105"/>
    </location>
</feature>
<dbReference type="Proteomes" id="UP000054166">
    <property type="component" value="Unassembled WGS sequence"/>
</dbReference>
<keyword evidence="3" id="KW-0408">Iron</keyword>
<feature type="compositionally biased region" description="Acidic residues" evidence="9">
    <location>
        <begin position="64"/>
        <end position="88"/>
    </location>
</feature>
<evidence type="ECO:0000256" key="6">
    <source>
        <dbReference type="ARBA" id="ARBA00036267"/>
    </source>
</evidence>
<dbReference type="FunCoup" id="A0A0C3G810">
    <property type="interactions" value="152"/>
</dbReference>
<dbReference type="Pfam" id="PF05207">
    <property type="entry name" value="Zn_ribbon_CSL"/>
    <property type="match status" value="1"/>
</dbReference>
<dbReference type="GO" id="GO:0046872">
    <property type="term" value="F:metal ion binding"/>
    <property type="evidence" value="ECO:0007669"/>
    <property type="project" value="UniProtKB-KW"/>
</dbReference>
<organism evidence="11 12">
    <name type="scientific">Piloderma croceum (strain F 1598)</name>
    <dbReference type="NCBI Taxonomy" id="765440"/>
    <lineage>
        <taxon>Eukaryota</taxon>
        <taxon>Fungi</taxon>
        <taxon>Dikarya</taxon>
        <taxon>Basidiomycota</taxon>
        <taxon>Agaricomycotina</taxon>
        <taxon>Agaricomycetes</taxon>
        <taxon>Agaricomycetidae</taxon>
        <taxon>Atheliales</taxon>
        <taxon>Atheliaceae</taxon>
        <taxon>Piloderma</taxon>
    </lineage>
</organism>
<dbReference type="InterPro" id="IPR044248">
    <property type="entry name" value="DPH3/4-like"/>
</dbReference>
<name>A0A0C3G810_PILCF</name>
<dbReference type="AlphaFoldDB" id="A0A0C3G810"/>
<dbReference type="EMBL" id="KN832978">
    <property type="protein sequence ID" value="KIM87904.1"/>
    <property type="molecule type" value="Genomic_DNA"/>
</dbReference>
<evidence type="ECO:0000256" key="9">
    <source>
        <dbReference type="SAM" id="MobiDB-lite"/>
    </source>
</evidence>
<keyword evidence="12" id="KW-1185">Reference proteome</keyword>
<dbReference type="HOGENOM" id="CLU_155991_1_0_1"/>
<dbReference type="PANTHER" id="PTHR21454">
    <property type="entry name" value="DPH3 HOMOLOG-RELATED"/>
    <property type="match status" value="1"/>
</dbReference>
<keyword evidence="2" id="KW-0479">Metal-binding</keyword>
<accession>A0A0C3G810</accession>
<comment type="pathway">
    <text evidence="1">Protein modification; peptidyl-diphthamide biosynthesis.</text>
</comment>
<dbReference type="PANTHER" id="PTHR21454:SF31">
    <property type="entry name" value="DIPHTHAMIDE BIOSYNTHESIS PROTEIN 3"/>
    <property type="match status" value="1"/>
</dbReference>
<dbReference type="InterPro" id="IPR007872">
    <property type="entry name" value="DPH_MB_dom"/>
</dbReference>
<evidence type="ECO:0000256" key="5">
    <source>
        <dbReference type="ARBA" id="ARBA00034128"/>
    </source>
</evidence>
<dbReference type="InParanoid" id="A0A0C3G810"/>
<feature type="domain" description="DPH-type MB" evidence="10">
    <location>
        <begin position="4"/>
        <end position="60"/>
    </location>
</feature>
<dbReference type="GO" id="GO:0017183">
    <property type="term" value="P:protein histidyl modification to diphthamide"/>
    <property type="evidence" value="ECO:0007669"/>
    <property type="project" value="UniProtKB-UniPathway"/>
</dbReference>
<evidence type="ECO:0000313" key="12">
    <source>
        <dbReference type="Proteomes" id="UP000054166"/>
    </source>
</evidence>
<evidence type="ECO:0000256" key="7">
    <source>
        <dbReference type="ARBA" id="ARBA00041070"/>
    </source>
</evidence>
<comment type="catalytic activity">
    <reaction evidence="8">
        <text>2 [3Fe-4S](0)-[protein] + 2 Fe(2+)-[Dph3] + NADH = 2 [4Fe-4S](1+)-[protein] + 2 [Dph3] + NAD(+) + H(+)</text>
        <dbReference type="Rhea" id="RHEA:71239"/>
        <dbReference type="Rhea" id="RHEA-COMP:17997"/>
        <dbReference type="Rhea" id="RHEA-COMP:17998"/>
        <dbReference type="Rhea" id="RHEA-COMP:18001"/>
        <dbReference type="Rhea" id="RHEA-COMP:18002"/>
        <dbReference type="ChEBI" id="CHEBI:15378"/>
        <dbReference type="ChEBI" id="CHEBI:29033"/>
        <dbReference type="ChEBI" id="CHEBI:33723"/>
        <dbReference type="ChEBI" id="CHEBI:47402"/>
        <dbReference type="ChEBI" id="CHEBI:57540"/>
        <dbReference type="ChEBI" id="CHEBI:57945"/>
        <dbReference type="ChEBI" id="CHEBI:83228"/>
    </reaction>
</comment>
<dbReference type="InterPro" id="IPR036671">
    <property type="entry name" value="DPH_MB_sf"/>
</dbReference>
<dbReference type="UniPathway" id="UPA00559"/>
<dbReference type="Gene3D" id="3.10.660.10">
    <property type="entry name" value="DPH Zinc finger"/>
    <property type="match status" value="1"/>
</dbReference>
<evidence type="ECO:0000256" key="3">
    <source>
        <dbReference type="ARBA" id="ARBA00023004"/>
    </source>
</evidence>
<dbReference type="PROSITE" id="PS51074">
    <property type="entry name" value="DPH_MB"/>
    <property type="match status" value="1"/>
</dbReference>
<dbReference type="SUPFAM" id="SSF144217">
    <property type="entry name" value="CSL zinc finger"/>
    <property type="match status" value="1"/>
</dbReference>
<evidence type="ECO:0000259" key="10">
    <source>
        <dbReference type="PROSITE" id="PS51074"/>
    </source>
</evidence>
<reference evidence="12" key="2">
    <citation type="submission" date="2015-01" db="EMBL/GenBank/DDBJ databases">
        <title>Evolutionary Origins and Diversification of the Mycorrhizal Mutualists.</title>
        <authorList>
            <consortium name="DOE Joint Genome Institute"/>
            <consortium name="Mycorrhizal Genomics Consortium"/>
            <person name="Kohler A."/>
            <person name="Kuo A."/>
            <person name="Nagy L.G."/>
            <person name="Floudas D."/>
            <person name="Copeland A."/>
            <person name="Barry K.W."/>
            <person name="Cichocki N."/>
            <person name="Veneault-Fourrey C."/>
            <person name="LaButti K."/>
            <person name="Lindquist E.A."/>
            <person name="Lipzen A."/>
            <person name="Lundell T."/>
            <person name="Morin E."/>
            <person name="Murat C."/>
            <person name="Riley R."/>
            <person name="Ohm R."/>
            <person name="Sun H."/>
            <person name="Tunlid A."/>
            <person name="Henrissat B."/>
            <person name="Grigoriev I.V."/>
            <person name="Hibbett D.S."/>
            <person name="Martin F."/>
        </authorList>
    </citation>
    <scope>NUCLEOTIDE SEQUENCE [LARGE SCALE GENOMIC DNA]</scope>
    <source>
        <strain evidence="12">F 1598</strain>
    </source>
</reference>
<dbReference type="FunFam" id="3.10.660.10:FF:000001">
    <property type="entry name" value="Diphthamide biosynthesis 3"/>
    <property type="match status" value="1"/>
</dbReference>
<evidence type="ECO:0000313" key="11">
    <source>
        <dbReference type="EMBL" id="KIM87904.1"/>
    </source>
</evidence>
<sequence length="105" mass="11792">MVAFYDEIEIEDMAWDPEKGVFHYPCPCGDRFEISRSQLANYEDVATCPSCSLIVRVIYDPLDFEDEKPEDGESEDEDSGSDGDQFEDAMEKLAISDTPTVPVSP</sequence>
<evidence type="ECO:0000256" key="2">
    <source>
        <dbReference type="ARBA" id="ARBA00022723"/>
    </source>
</evidence>